<evidence type="ECO:0000313" key="2">
    <source>
        <dbReference type="EMBL" id="ABI24378.1"/>
    </source>
</evidence>
<evidence type="ECO:0000259" key="1">
    <source>
        <dbReference type="Pfam" id="PF04326"/>
    </source>
</evidence>
<name>Q0I124_HISS1</name>
<dbReference type="Gene3D" id="3.30.950.30">
    <property type="entry name" value="Schlafen, AAA domain"/>
    <property type="match status" value="1"/>
</dbReference>
<proteinExistence type="predicted"/>
<reference evidence="2" key="1">
    <citation type="submission" date="2006-08" db="EMBL/GenBank/DDBJ databases">
        <title>Complete genome sequence of Haemophilus somnus 129PT.</title>
        <authorList>
            <person name="Copeland A."/>
            <person name="Lucas S."/>
            <person name="Lapidus A."/>
            <person name="Barry K."/>
            <person name="Glavina del Rio T."/>
            <person name="Hammon N."/>
            <person name="Dalin E."/>
            <person name="Tice H."/>
            <person name="Pitluck S."/>
            <person name="Brettin T.S."/>
            <person name="Bruce D."/>
            <person name="Challacombe J.F."/>
            <person name="Chertkov O."/>
            <person name="Detter J.C."/>
            <person name="Gilna P."/>
            <person name="Han S."/>
            <person name="Misra M."/>
            <person name="Tapia R."/>
            <person name="Thayer N.N."/>
            <person name="Xie G."/>
            <person name="Inzana T.J."/>
            <person name="Duncan A.J."/>
            <person name="Siddaramppa S."/>
            <person name="Richardson P."/>
        </authorList>
    </citation>
    <scope>NUCLEOTIDE SEQUENCE</scope>
    <source>
        <strain evidence="2">129PT</strain>
    </source>
</reference>
<dbReference type="Pfam" id="PF04326">
    <property type="entry name" value="SLFN_AlbA_2"/>
    <property type="match status" value="1"/>
</dbReference>
<gene>
    <name evidence="2" type="ordered locus">HS_0099</name>
</gene>
<organism evidence="2">
    <name type="scientific">Histophilus somni (strain 129Pt)</name>
    <name type="common">Haemophilus somnus</name>
    <dbReference type="NCBI Taxonomy" id="205914"/>
    <lineage>
        <taxon>Bacteria</taxon>
        <taxon>Pseudomonadati</taxon>
        <taxon>Pseudomonadota</taxon>
        <taxon>Gammaproteobacteria</taxon>
        <taxon>Pasteurellales</taxon>
        <taxon>Pasteurellaceae</taxon>
        <taxon>Histophilus</taxon>
    </lineage>
</organism>
<dbReference type="HOGENOM" id="CLU_2508094_0_0_6"/>
<dbReference type="InterPro" id="IPR038461">
    <property type="entry name" value="Schlafen_AlbA_2_dom_sf"/>
</dbReference>
<dbReference type="KEGG" id="hso:HS_0099"/>
<accession>Q0I124</accession>
<dbReference type="EMBL" id="CP000436">
    <property type="protein sequence ID" value="ABI24378.1"/>
    <property type="molecule type" value="Genomic_DNA"/>
</dbReference>
<dbReference type="InterPro" id="IPR007421">
    <property type="entry name" value="Schlafen_AlbA_2_dom"/>
</dbReference>
<feature type="domain" description="Schlafen AlbA-2" evidence="1">
    <location>
        <begin position="2"/>
        <end position="74"/>
    </location>
</feature>
<dbReference type="AlphaFoldDB" id="Q0I124"/>
<sequence length="85" mass="9744">MEDSRIEYKIDIPDKQNKLKAEIVSFLNSEGGEIHLGVNDDGTVDKLLIENKKQEWEQILSNWVVNAFSPNVMNLISIYPNEVLL</sequence>
<protein>
    <recommendedName>
        <fullName evidence="1">Schlafen AlbA-2 domain-containing protein</fullName>
    </recommendedName>
</protein>